<keyword evidence="5" id="KW-0378">Hydrolase</keyword>
<keyword evidence="1" id="KW-0808">Transferase</keyword>
<dbReference type="SUPFAM" id="SSF56672">
    <property type="entry name" value="DNA/RNA polymerases"/>
    <property type="match status" value="1"/>
</dbReference>
<keyword evidence="10" id="KW-1185">Reference proteome</keyword>
<dbReference type="Pfam" id="PF17917">
    <property type="entry name" value="RT_RNaseH"/>
    <property type="match status" value="1"/>
</dbReference>
<dbReference type="PANTHER" id="PTHR37984:SF5">
    <property type="entry name" value="PROTEIN NYNRIN-LIKE"/>
    <property type="match status" value="1"/>
</dbReference>
<dbReference type="InterPro" id="IPR050951">
    <property type="entry name" value="Retrovirus_Pol_polyprotein"/>
</dbReference>
<protein>
    <submittedName>
        <fullName evidence="9">Retrovirus-related Pol polyprotein from transposon opus</fullName>
    </submittedName>
</protein>
<accession>A0A371FVV8</accession>
<evidence type="ECO:0000256" key="5">
    <source>
        <dbReference type="ARBA" id="ARBA00022801"/>
    </source>
</evidence>
<evidence type="ECO:0000313" key="10">
    <source>
        <dbReference type="Proteomes" id="UP000257109"/>
    </source>
</evidence>
<organism evidence="9 10">
    <name type="scientific">Mucuna pruriens</name>
    <name type="common">Velvet bean</name>
    <name type="synonym">Dolichos pruriens</name>
    <dbReference type="NCBI Taxonomy" id="157652"/>
    <lineage>
        <taxon>Eukaryota</taxon>
        <taxon>Viridiplantae</taxon>
        <taxon>Streptophyta</taxon>
        <taxon>Embryophyta</taxon>
        <taxon>Tracheophyta</taxon>
        <taxon>Spermatophyta</taxon>
        <taxon>Magnoliopsida</taxon>
        <taxon>eudicotyledons</taxon>
        <taxon>Gunneridae</taxon>
        <taxon>Pentapetalae</taxon>
        <taxon>rosids</taxon>
        <taxon>fabids</taxon>
        <taxon>Fabales</taxon>
        <taxon>Fabaceae</taxon>
        <taxon>Papilionoideae</taxon>
        <taxon>50 kb inversion clade</taxon>
        <taxon>NPAAA clade</taxon>
        <taxon>indigoferoid/millettioid clade</taxon>
        <taxon>Phaseoleae</taxon>
        <taxon>Mucuna</taxon>
    </lineage>
</organism>
<dbReference type="Pfam" id="PF00078">
    <property type="entry name" value="RVT_1"/>
    <property type="match status" value="1"/>
</dbReference>
<reference evidence="9" key="1">
    <citation type="submission" date="2018-05" db="EMBL/GenBank/DDBJ databases">
        <title>Draft genome of Mucuna pruriens seed.</title>
        <authorList>
            <person name="Nnadi N.E."/>
            <person name="Vos R."/>
            <person name="Hasami M.H."/>
            <person name="Devisetty U.K."/>
            <person name="Aguiy J.C."/>
        </authorList>
    </citation>
    <scope>NUCLEOTIDE SEQUENCE [LARGE SCALE GENOMIC DNA]</scope>
    <source>
        <strain evidence="9">JCA_2017</strain>
    </source>
</reference>
<dbReference type="GO" id="GO:0004519">
    <property type="term" value="F:endonuclease activity"/>
    <property type="evidence" value="ECO:0007669"/>
    <property type="project" value="UniProtKB-KW"/>
</dbReference>
<dbReference type="Gene3D" id="3.30.70.270">
    <property type="match status" value="1"/>
</dbReference>
<keyword evidence="2" id="KW-0548">Nucleotidyltransferase</keyword>
<dbReference type="InterPro" id="IPR043502">
    <property type="entry name" value="DNA/RNA_pol_sf"/>
</dbReference>
<evidence type="ECO:0000256" key="2">
    <source>
        <dbReference type="ARBA" id="ARBA00022695"/>
    </source>
</evidence>
<evidence type="ECO:0000259" key="8">
    <source>
        <dbReference type="Pfam" id="PF17917"/>
    </source>
</evidence>
<keyword evidence="3" id="KW-0540">Nuclease</keyword>
<dbReference type="InterPro" id="IPR000477">
    <property type="entry name" value="RT_dom"/>
</dbReference>
<evidence type="ECO:0000313" key="9">
    <source>
        <dbReference type="EMBL" id="RDX82402.1"/>
    </source>
</evidence>
<dbReference type="GO" id="GO:0016787">
    <property type="term" value="F:hydrolase activity"/>
    <property type="evidence" value="ECO:0007669"/>
    <property type="project" value="UniProtKB-KW"/>
</dbReference>
<dbReference type="Proteomes" id="UP000257109">
    <property type="component" value="Unassembled WGS sequence"/>
</dbReference>
<evidence type="ECO:0000256" key="3">
    <source>
        <dbReference type="ARBA" id="ARBA00022722"/>
    </source>
</evidence>
<keyword evidence="4" id="KW-0255">Endonuclease</keyword>
<dbReference type="InterPro" id="IPR041373">
    <property type="entry name" value="RT_RNaseH"/>
</dbReference>
<feature type="domain" description="Reverse transcriptase RNase H-like" evidence="8">
    <location>
        <begin position="93"/>
        <end position="140"/>
    </location>
</feature>
<name>A0A371FVV8_MUCPR</name>
<feature type="non-terminal residue" evidence="9">
    <location>
        <position position="1"/>
    </location>
</feature>
<evidence type="ECO:0000256" key="4">
    <source>
        <dbReference type="ARBA" id="ARBA00022759"/>
    </source>
</evidence>
<dbReference type="OrthoDB" id="101614at2759"/>
<dbReference type="InterPro" id="IPR043128">
    <property type="entry name" value="Rev_trsase/Diguanyl_cyclase"/>
</dbReference>
<feature type="domain" description="Reverse transcriptase" evidence="7">
    <location>
        <begin position="2"/>
        <end position="66"/>
    </location>
</feature>
<proteinExistence type="predicted"/>
<sequence length="180" mass="20387">MDHIFKEHIGNQLKVYVDNMVVKSKTEVGHAGSLSSIFGVLRKHQLKLNPKKCSFGVRAGKSLGFMLIGRGIEENPKKCNAIINMRSPRSAKEVEEGDQRPIYYISKALQGAEQRYQKIEKAALAIITTTRKLRPHFQSRMTGWIVKLSEFDVTYDRMGHMKAQVLADFINELTPNPGNE</sequence>
<gene>
    <name evidence="9" type="primary">pol</name>
    <name evidence="9" type="ORF">CR513_36804</name>
</gene>
<dbReference type="GO" id="GO:0003964">
    <property type="term" value="F:RNA-directed DNA polymerase activity"/>
    <property type="evidence" value="ECO:0007669"/>
    <property type="project" value="UniProtKB-KW"/>
</dbReference>
<evidence type="ECO:0000256" key="6">
    <source>
        <dbReference type="ARBA" id="ARBA00022918"/>
    </source>
</evidence>
<dbReference type="PANTHER" id="PTHR37984">
    <property type="entry name" value="PROTEIN CBG26694"/>
    <property type="match status" value="1"/>
</dbReference>
<comment type="caution">
    <text evidence="9">The sequence shown here is derived from an EMBL/GenBank/DDBJ whole genome shotgun (WGS) entry which is preliminary data.</text>
</comment>
<evidence type="ECO:0000256" key="1">
    <source>
        <dbReference type="ARBA" id="ARBA00022679"/>
    </source>
</evidence>
<dbReference type="AlphaFoldDB" id="A0A371FVV8"/>
<keyword evidence="6" id="KW-0695">RNA-directed DNA polymerase</keyword>
<dbReference type="EMBL" id="QJKJ01007646">
    <property type="protein sequence ID" value="RDX82402.1"/>
    <property type="molecule type" value="Genomic_DNA"/>
</dbReference>
<evidence type="ECO:0000259" key="7">
    <source>
        <dbReference type="Pfam" id="PF00078"/>
    </source>
</evidence>